<dbReference type="RefSeq" id="WP_160484673.1">
    <property type="nucleotide sequence ID" value="NZ_WUBR01000001.1"/>
</dbReference>
<sequence>MNLRSLPALPHWLVPSSKVRIALTYAWRHGRFPNLRNPTRFSELVQQRKLVDRDPAMTMLANKVAVKSHVRRALGDEWVIDTYWSGATLPDQPHWPYPFILKAAHGCNQNVVCHEPADWDAARQKAIQWTARPYGLWLDEWAYRDIPRGYIVEPFLGERGRLPVDYKIYVFGGIATFVQVHLDRAAHHRWILYDRSWRQISMLGEREQPAPACLHAMMDAAEVMAKGFDFARVDFYEIDGAPKFGEVTFYPGSGLDPFDPPYLDAIIGEHWLAARGETGEPITSGTGAIPATGI</sequence>
<name>A0A844XB53_9SPHN</name>
<reference evidence="1 2" key="2">
    <citation type="submission" date="2020-02" db="EMBL/GenBank/DDBJ databases">
        <title>Erythrobacter dongmakensis sp. nov., isolated from a tidal mudflat.</title>
        <authorList>
            <person name="Kim I.S."/>
        </authorList>
    </citation>
    <scope>NUCLEOTIDE SEQUENCE [LARGE SCALE GENOMIC DNA]</scope>
    <source>
        <strain evidence="1 2">GH3-10</strain>
    </source>
</reference>
<protein>
    <recommendedName>
        <fullName evidence="3">Polysaccharide biosynthesis protein</fullName>
    </recommendedName>
</protein>
<dbReference type="AlphaFoldDB" id="A0A844XB53"/>
<evidence type="ECO:0000313" key="1">
    <source>
        <dbReference type="EMBL" id="MWV27060.1"/>
    </source>
</evidence>
<accession>A0A844XB53</accession>
<dbReference type="SUPFAM" id="SSF56059">
    <property type="entry name" value="Glutathione synthetase ATP-binding domain-like"/>
    <property type="match status" value="1"/>
</dbReference>
<reference evidence="1 2" key="1">
    <citation type="submission" date="2019-12" db="EMBL/GenBank/DDBJ databases">
        <authorList>
            <person name="Lee S.D."/>
        </authorList>
    </citation>
    <scope>NUCLEOTIDE SEQUENCE [LARGE SCALE GENOMIC DNA]</scope>
    <source>
        <strain evidence="1 2">GH3-10</strain>
    </source>
</reference>
<gene>
    <name evidence="1" type="ORF">GRF63_03990</name>
</gene>
<comment type="caution">
    <text evidence="1">The sequence shown here is derived from an EMBL/GenBank/DDBJ whole genome shotgun (WGS) entry which is preliminary data.</text>
</comment>
<evidence type="ECO:0000313" key="2">
    <source>
        <dbReference type="Proteomes" id="UP000461409"/>
    </source>
</evidence>
<dbReference type="Proteomes" id="UP000461409">
    <property type="component" value="Unassembled WGS sequence"/>
</dbReference>
<dbReference type="Pfam" id="PF14305">
    <property type="entry name" value="ATPgrasp_TupA"/>
    <property type="match status" value="1"/>
</dbReference>
<dbReference type="EMBL" id="WUBR01000001">
    <property type="protein sequence ID" value="MWV27060.1"/>
    <property type="molecule type" value="Genomic_DNA"/>
</dbReference>
<organism evidence="1 2">
    <name type="scientific">Aurantiacibacter rhizosphaerae</name>
    <dbReference type="NCBI Taxonomy" id="2691582"/>
    <lineage>
        <taxon>Bacteria</taxon>
        <taxon>Pseudomonadati</taxon>
        <taxon>Pseudomonadota</taxon>
        <taxon>Alphaproteobacteria</taxon>
        <taxon>Sphingomonadales</taxon>
        <taxon>Erythrobacteraceae</taxon>
        <taxon>Aurantiacibacter</taxon>
    </lineage>
</organism>
<keyword evidence="2" id="KW-1185">Reference proteome</keyword>
<evidence type="ECO:0008006" key="3">
    <source>
        <dbReference type="Google" id="ProtNLM"/>
    </source>
</evidence>
<dbReference type="InterPro" id="IPR029465">
    <property type="entry name" value="ATPgrasp_TupA"/>
</dbReference>
<proteinExistence type="predicted"/>